<reference evidence="7" key="1">
    <citation type="journal article" date="2022" name="Proc. Natl. Acad. Sci. U.S.A.">
        <title>Life cycle and functional genomics of the unicellular red alga Galdieria for elucidating algal and plant evolution and industrial use.</title>
        <authorList>
            <person name="Hirooka S."/>
            <person name="Itabashi T."/>
            <person name="Ichinose T.M."/>
            <person name="Onuma R."/>
            <person name="Fujiwara T."/>
            <person name="Yamashita S."/>
            <person name="Jong L.W."/>
            <person name="Tomita R."/>
            <person name="Iwane A.H."/>
            <person name="Miyagishima S.Y."/>
        </authorList>
    </citation>
    <scope>NUCLEOTIDE SEQUENCE</scope>
    <source>
        <strain evidence="7">NBRC 102759</strain>
    </source>
</reference>
<feature type="compositionally biased region" description="Polar residues" evidence="5">
    <location>
        <begin position="211"/>
        <end position="222"/>
    </location>
</feature>
<dbReference type="Proteomes" id="UP001061958">
    <property type="component" value="Unassembled WGS sequence"/>
</dbReference>
<dbReference type="InterPro" id="IPR046347">
    <property type="entry name" value="bZIP_sf"/>
</dbReference>
<keyword evidence="8" id="KW-1185">Reference proteome</keyword>
<dbReference type="InterPro" id="IPR004827">
    <property type="entry name" value="bZIP"/>
</dbReference>
<keyword evidence="3" id="KW-0804">Transcription</keyword>
<comment type="caution">
    <text evidence="7">The sequence shown here is derived from an EMBL/GenBank/DDBJ whole genome shotgun (WGS) entry which is preliminary data.</text>
</comment>
<evidence type="ECO:0000313" key="8">
    <source>
        <dbReference type="Proteomes" id="UP001061958"/>
    </source>
</evidence>
<dbReference type="SMART" id="SM00338">
    <property type="entry name" value="BRLZ"/>
    <property type="match status" value="1"/>
</dbReference>
<organism evidence="7 8">
    <name type="scientific">Galdieria partita</name>
    <dbReference type="NCBI Taxonomy" id="83374"/>
    <lineage>
        <taxon>Eukaryota</taxon>
        <taxon>Rhodophyta</taxon>
        <taxon>Bangiophyceae</taxon>
        <taxon>Galdieriales</taxon>
        <taxon>Galdieriaceae</taxon>
        <taxon>Galdieria</taxon>
    </lineage>
</organism>
<feature type="domain" description="BZIP" evidence="6">
    <location>
        <begin position="293"/>
        <end position="356"/>
    </location>
</feature>
<protein>
    <recommendedName>
        <fullName evidence="6">BZIP domain-containing protein</fullName>
    </recommendedName>
</protein>
<name>A0A9C7PT67_9RHOD</name>
<dbReference type="PROSITE" id="PS50217">
    <property type="entry name" value="BZIP"/>
    <property type="match status" value="1"/>
</dbReference>
<dbReference type="OrthoDB" id="10363168at2759"/>
<gene>
    <name evidence="7" type="ORF">GpartN1_g1635.t1</name>
</gene>
<reference evidence="7" key="2">
    <citation type="submission" date="2022-01" db="EMBL/GenBank/DDBJ databases">
        <authorList>
            <person name="Hirooka S."/>
            <person name="Miyagishima S.Y."/>
        </authorList>
    </citation>
    <scope>NUCLEOTIDE SEQUENCE</scope>
    <source>
        <strain evidence="7">NBRC 102759</strain>
    </source>
</reference>
<evidence type="ECO:0000256" key="3">
    <source>
        <dbReference type="ARBA" id="ARBA00023163"/>
    </source>
</evidence>
<keyword evidence="1" id="KW-0805">Transcription regulation</keyword>
<evidence type="ECO:0000256" key="4">
    <source>
        <dbReference type="SAM" id="Coils"/>
    </source>
</evidence>
<evidence type="ECO:0000313" key="7">
    <source>
        <dbReference type="EMBL" id="GJQ09844.1"/>
    </source>
</evidence>
<keyword evidence="2" id="KW-0238">DNA-binding</keyword>
<dbReference type="SUPFAM" id="SSF57959">
    <property type="entry name" value="Leucine zipper domain"/>
    <property type="match status" value="1"/>
</dbReference>
<keyword evidence="4" id="KW-0175">Coiled coil</keyword>
<dbReference type="GO" id="GO:0003677">
    <property type="term" value="F:DNA binding"/>
    <property type="evidence" value="ECO:0007669"/>
    <property type="project" value="UniProtKB-KW"/>
</dbReference>
<accession>A0A9C7PT67</accession>
<evidence type="ECO:0000259" key="6">
    <source>
        <dbReference type="PROSITE" id="PS50217"/>
    </source>
</evidence>
<evidence type="ECO:0000256" key="2">
    <source>
        <dbReference type="ARBA" id="ARBA00023125"/>
    </source>
</evidence>
<dbReference type="AlphaFoldDB" id="A0A9C7PT67"/>
<dbReference type="Gene3D" id="1.20.5.170">
    <property type="match status" value="1"/>
</dbReference>
<dbReference type="GO" id="GO:0003700">
    <property type="term" value="F:DNA-binding transcription factor activity"/>
    <property type="evidence" value="ECO:0007669"/>
    <property type="project" value="InterPro"/>
</dbReference>
<evidence type="ECO:0000256" key="1">
    <source>
        <dbReference type="ARBA" id="ARBA00023015"/>
    </source>
</evidence>
<evidence type="ECO:0000256" key="5">
    <source>
        <dbReference type="SAM" id="MobiDB-lite"/>
    </source>
</evidence>
<feature type="region of interest" description="Disordered" evidence="5">
    <location>
        <begin position="203"/>
        <end position="222"/>
    </location>
</feature>
<sequence>MDVLRKQEILPQLPKLDKYETKSCCRDTWQASLTETENWRERLSLLADATSKEGLSLEKDKNFFSTLTHNGLQGNCISAELKLATTPQQTDFSRILSEHSFLPWRNKEPGREMLVTETEEGKIRNSKERNILYEDKDWQSYSKLPSFEILSAIGQKEDSTDYQGRCSFGEAVTRTPAASSSQVVERNNRVTFHDSSILHSINSPIGLGQPRNDNNSCRTSSSDENLYSIRQLPWNESARTRNYDCVEPYLGVSIYDEQRRFGENPYSMSTSPSVYEEPHPLVTLRSTEGLTQEQKQLRRILKNRWSAKMSRMKRNEQIRRLEFKSSEQEKIIRELLEERDSLKNEISLLKKQMEQQQNEHVSGSS</sequence>
<dbReference type="EMBL" id="BQMJ01000011">
    <property type="protein sequence ID" value="GJQ09844.1"/>
    <property type="molecule type" value="Genomic_DNA"/>
</dbReference>
<dbReference type="InterPro" id="IPR004826">
    <property type="entry name" value="bZIP_Maf"/>
</dbReference>
<feature type="coiled-coil region" evidence="4">
    <location>
        <begin position="318"/>
        <end position="359"/>
    </location>
</feature>
<dbReference type="Pfam" id="PF03131">
    <property type="entry name" value="bZIP_Maf"/>
    <property type="match status" value="1"/>
</dbReference>
<proteinExistence type="predicted"/>